<feature type="region of interest" description="Disordered" evidence="6">
    <location>
        <begin position="1"/>
        <end position="75"/>
    </location>
</feature>
<keyword evidence="8" id="KW-1185">Reference proteome</keyword>
<dbReference type="GeneID" id="65099657"/>
<keyword evidence="3" id="KW-0945">Host-virus interaction</keyword>
<feature type="compositionally biased region" description="Pro residues" evidence="6">
    <location>
        <begin position="484"/>
        <end position="506"/>
    </location>
</feature>
<evidence type="ECO:0000256" key="5">
    <source>
        <dbReference type="ARBA" id="ARBA00023163"/>
    </source>
</evidence>
<evidence type="ECO:0000313" key="8">
    <source>
        <dbReference type="Proteomes" id="UP000147540"/>
    </source>
</evidence>
<dbReference type="Proteomes" id="UP000147540">
    <property type="component" value="Segment"/>
</dbReference>
<feature type="region of interest" description="Disordered" evidence="6">
    <location>
        <begin position="393"/>
        <end position="423"/>
    </location>
</feature>
<accession>A0A0S0DY22</accession>
<reference evidence="7 8" key="1">
    <citation type="journal article" date="2015" name="Virology">
        <title>The genomic sequence of lymphocryptovirus from cynomolgus macaque.</title>
        <authorList>
            <person name="Kamperschroer C."/>
            <person name="Gosink M.M."/>
            <person name="Kumpf S.W."/>
            <person name="O'Donnell L.M."/>
            <person name="Tartaro K.R."/>
        </authorList>
    </citation>
    <scope>NUCLEOTIDE SEQUENCE [LARGE SCALE GENOMIC DNA]</scope>
    <source>
        <strain evidence="7">Pfe-lcl-E3</strain>
    </source>
</reference>
<sequence>MEEEEVPSTSGVREQTPGVDENVVVIPDSESSSGEEGERLQEPPPPPQKGKKRKRRRNDDASGTAPSQPAGPPQVELGALEEFGGQHPQSLARLLHAFGATSLHPDTRGIYLFFGSRILTTQTFLAYAMAVRQAIRDRREIQATIKSQISWKLTTTASRWRMGYRKYSGWMYSYSDDERRPIRIDLCVTFACEEGKRCNVSFSAGTFKPVRASNYDMVWLTTQRCVGELVDLCARIYRPFFGYLCIFRCLKFIWENVLLPEQRVPFMQFLGFLQQTDNIYLKRLIQEGLHTSNIETPWLSENPERALEQGWTSALIRGRVLGLSGLGPAEEPDEDATGETQQEAEDMESDDEDEIPRIVSREEPKGKDGRPPQFLTRIHRLILERTGGLTLRARKALEGPREQASGVPRRRRECAPDPPLTTRDLHILAGMFREQFKGVQGPPSQTAHEAQQTSQAPHVSPPPLASGVEILSPRAAQDLEPGPVQSPEPGPIQSPEPVPTPAPAPTGPFVRPWEVAPSQAPKAAPATHVPDFPTGAPDPIPALFPSLTLLPDPAPETSRPVQLSVSYAAPSWAPTPVQPVVPIPVRCVPPQDPFAGYSSRVWPQRYPYTLPVPGQAPEIPMGAVEASLFYPAMQAETTPVIRPPPRLRVRAERLTQWPSSSQSPRTVRACLAMMRSGALGRPPRGSDTETWLERQVSRLRATGQLPTASGVRMPTGASAFQVQGQARAPTVPPVPLPHVLAPVSRPIGQQAPVIPASPQPPPMPGRWVFVPDQETLHGAYRRTPVSQSPSQMGAFVPVSGVEFPPPEPTDSQAPVFFGVTQYNLDQASFDVDIEDVGSAEGSEASDSCAPIDLSIHGRPIPRTPEVIVVEGEDDQNVSGMDSGVVLVSAMVHSSQGADLPDLEDPPDNEE</sequence>
<feature type="region of interest" description="Disordered" evidence="6">
    <location>
        <begin position="326"/>
        <end position="374"/>
    </location>
</feature>
<evidence type="ECO:0000256" key="1">
    <source>
        <dbReference type="ARBA" id="ARBA00004147"/>
    </source>
</evidence>
<evidence type="ECO:0000256" key="6">
    <source>
        <dbReference type="SAM" id="MobiDB-lite"/>
    </source>
</evidence>
<evidence type="ECO:0000256" key="3">
    <source>
        <dbReference type="ARBA" id="ARBA00022581"/>
    </source>
</evidence>
<dbReference type="Pfam" id="PF05009">
    <property type="entry name" value="EBV-NA3"/>
    <property type="match status" value="1"/>
</dbReference>
<dbReference type="RefSeq" id="YP_010084660.1">
    <property type="nucleotide sequence ID" value="NC_055142.1"/>
</dbReference>
<proteinExistence type="predicted"/>
<keyword evidence="2" id="KW-1048">Host nucleus</keyword>
<dbReference type="EMBL" id="KP676001">
    <property type="protein sequence ID" value="ALF03211.1"/>
    <property type="molecule type" value="Genomic_DNA"/>
</dbReference>
<feature type="compositionally biased region" description="Basic and acidic residues" evidence="6">
    <location>
        <begin position="355"/>
        <end position="370"/>
    </location>
</feature>
<organism evidence="7 8">
    <name type="scientific">macacine gammaherpesvirus 10</name>
    <dbReference type="NCBI Taxonomy" id="2560569"/>
    <lineage>
        <taxon>Viruses</taxon>
        <taxon>Duplodnaviria</taxon>
        <taxon>Heunggongvirae</taxon>
        <taxon>Peploviricota</taxon>
        <taxon>Herviviricetes</taxon>
        <taxon>Herpesvirales</taxon>
        <taxon>Orthoherpesviridae</taxon>
        <taxon>Gammaherpesvirinae</taxon>
        <taxon>Lymphocryptovirus</taxon>
        <taxon>Lymphocryptovirus macacinegamma10</taxon>
    </lineage>
</organism>
<comment type="subcellular location">
    <subcellularLocation>
        <location evidence="1">Host nucleus</location>
    </subcellularLocation>
</comment>
<feature type="compositionally biased region" description="Acidic residues" evidence="6">
    <location>
        <begin position="330"/>
        <end position="354"/>
    </location>
</feature>
<gene>
    <name evidence="7" type="primary">EBNA-3A</name>
</gene>
<keyword evidence="5" id="KW-0804">Transcription</keyword>
<dbReference type="GO" id="GO:0016032">
    <property type="term" value="P:viral process"/>
    <property type="evidence" value="ECO:0007669"/>
    <property type="project" value="InterPro"/>
</dbReference>
<feature type="compositionally biased region" description="Polar residues" evidence="6">
    <location>
        <begin position="442"/>
        <end position="457"/>
    </location>
</feature>
<evidence type="ECO:0000256" key="2">
    <source>
        <dbReference type="ARBA" id="ARBA00022562"/>
    </source>
</evidence>
<dbReference type="GO" id="GO:0042025">
    <property type="term" value="C:host cell nucleus"/>
    <property type="evidence" value="ECO:0007669"/>
    <property type="project" value="UniProtKB-SubCell"/>
</dbReference>
<dbReference type="KEGG" id="vg:65099657"/>
<name>A0A0S0DY22_9GAMA</name>
<keyword evidence="4" id="KW-0805">Transcription regulation</keyword>
<evidence type="ECO:0000256" key="4">
    <source>
        <dbReference type="ARBA" id="ARBA00023015"/>
    </source>
</evidence>
<protein>
    <submittedName>
        <fullName evidence="7">EBNA-3A</fullName>
    </submittedName>
</protein>
<evidence type="ECO:0000313" key="7">
    <source>
        <dbReference type="EMBL" id="ALF03211.1"/>
    </source>
</evidence>
<dbReference type="InterPro" id="IPR007706">
    <property type="entry name" value="EBNA-3/4/6"/>
</dbReference>
<feature type="region of interest" description="Disordered" evidence="6">
    <location>
        <begin position="438"/>
        <end position="526"/>
    </location>
</feature>